<reference evidence="3 4" key="2">
    <citation type="journal article" date="2012" name="Open Biol.">
        <title>Characteristics of nucleosomes and linker DNA regions on the genome of the basidiomycete Mixia osmundae revealed by mono- and dinucleosome mapping.</title>
        <authorList>
            <person name="Nishida H."/>
            <person name="Kondo S."/>
            <person name="Matsumoto T."/>
            <person name="Suzuki Y."/>
            <person name="Yoshikawa H."/>
            <person name="Taylor T.D."/>
            <person name="Sugiyama J."/>
        </authorList>
    </citation>
    <scope>NUCLEOTIDE SEQUENCE [LARGE SCALE GENOMIC DNA]</scope>
    <source>
        <strain evidence="4">CBS 9802 / IAM 14324 / JCM 22182 / KY 12970</strain>
    </source>
</reference>
<feature type="compositionally biased region" description="Low complexity" evidence="1">
    <location>
        <begin position="288"/>
        <end position="299"/>
    </location>
</feature>
<evidence type="ECO:0000256" key="1">
    <source>
        <dbReference type="SAM" id="MobiDB-lite"/>
    </source>
</evidence>
<dbReference type="GO" id="GO:1902657">
    <property type="term" value="P:protein localization to prospore membrane"/>
    <property type="evidence" value="ECO:0007669"/>
    <property type="project" value="InterPro"/>
</dbReference>
<dbReference type="InterPro" id="IPR039486">
    <property type="entry name" value="Mug56/Spo71_PH"/>
</dbReference>
<feature type="domain" description="PH" evidence="2">
    <location>
        <begin position="754"/>
        <end position="974"/>
    </location>
</feature>
<dbReference type="PANTHER" id="PTHR28076">
    <property type="entry name" value="SPORULATION-SPECIFIC PROTEIN 71"/>
    <property type="match status" value="1"/>
</dbReference>
<feature type="domain" description="PH" evidence="2">
    <location>
        <begin position="1025"/>
        <end position="1167"/>
    </location>
</feature>
<gene>
    <name evidence="3" type="primary">Mo01061</name>
    <name evidence="3" type="ORF">E5Q_01061</name>
</gene>
<dbReference type="InterPro" id="IPR040345">
    <property type="entry name" value="Mug56/Spo71"/>
</dbReference>
<evidence type="ECO:0000313" key="3">
    <source>
        <dbReference type="EMBL" id="GAA94409.1"/>
    </source>
</evidence>
<dbReference type="EMBL" id="BABT02000034">
    <property type="protein sequence ID" value="GAA94409.1"/>
    <property type="molecule type" value="Genomic_DNA"/>
</dbReference>
<feature type="region of interest" description="Disordered" evidence="1">
    <location>
        <begin position="166"/>
        <end position="201"/>
    </location>
</feature>
<feature type="region of interest" description="Disordered" evidence="1">
    <location>
        <begin position="1"/>
        <end position="121"/>
    </location>
</feature>
<dbReference type="Pfam" id="PF23207">
    <property type="entry name" value="PH_SPO71"/>
    <property type="match status" value="1"/>
</dbReference>
<protein>
    <recommendedName>
        <fullName evidence="2">PH domain-containing protein</fullName>
    </recommendedName>
</protein>
<dbReference type="OrthoDB" id="5579281at2759"/>
<reference evidence="3 4" key="1">
    <citation type="journal article" date="2011" name="J. Gen. Appl. Microbiol.">
        <title>Draft genome sequencing of the enigmatic basidiomycete Mixia osmundae.</title>
        <authorList>
            <person name="Nishida H."/>
            <person name="Nagatsuka Y."/>
            <person name="Sugiyama J."/>
        </authorList>
    </citation>
    <scope>NUCLEOTIDE SEQUENCE [LARGE SCALE GENOMIC DNA]</scope>
    <source>
        <strain evidence="4">CBS 9802 / IAM 14324 / JCM 22182 / KY 12970</strain>
    </source>
</reference>
<dbReference type="InterPro" id="IPR001849">
    <property type="entry name" value="PH_domain"/>
</dbReference>
<proteinExistence type="predicted"/>
<dbReference type="Proteomes" id="UP000009131">
    <property type="component" value="Unassembled WGS sequence"/>
</dbReference>
<evidence type="ECO:0000259" key="2">
    <source>
        <dbReference type="PROSITE" id="PS50003"/>
    </source>
</evidence>
<keyword evidence="4" id="KW-1185">Reference proteome</keyword>
<dbReference type="InterPro" id="IPR057379">
    <property type="entry name" value="PH_SPO71"/>
</dbReference>
<sequence length="1175" mass="131016">MPGDRPVLTQSRSAPAIDNADFRPKLEQTNTSASLPAAPTRLGPGGPSASTSAVPYADPEHEPLSLGPPEDLRRTHATLSTGNAAAQAFRDQSRIHKGDTVHADPARRDGGPSCTCKPSQGGLRRVFLGPHLVNTMLGHSAQEVREARQEQTRFWRRTIERGKEGKRLRLTRRLKRHLATGSDGAAREKQTAGEDSWSRWKGGSFEIGADIRAAAEQLRQDKLRDEEDAEREHTNQDHQQKQAASNAQKDSHSDVDHDSDLLALLHPGKTANSTDRTSMQPIRPQPVARATNATARTATSFQTARTQPYDASSFNPSITDLPATVRRAPASHCNRPPLRIDEDRPDMTFELFRTKSDLASSAASLASVQAHEASTVKGTHPQLHMLRKSRTVNFLPGEIEPTLSDSPPAGDAPPARVEHVLGRPDRPGGMEHQMLAFSESGLIRRIEHGSQEIITRTKMLVKSGWSIREDLPEDLNELSIRNFAVTFRPWEELTVVRKANAIECWSHYKTPFRERIVKHMKLRHIIPLKPGKTMLSLFSASDRIMCLTCSPQSKHEHALSSGKARKTARLHRYHLGTNVFILRTQHMSEAGTFFFQVWQALGGELPRQLDVHVPVLEATIRIPVPNSVLQARRLGLADITQRTLTRSGESYRLLTLKRVIDTTFDMLVKAPQWRALHAQMVDKGTAFSLAWHSGTILEWVARDPKAQGSSQGLEVLVGIPMAETTRKLHQLELRAELHYPTSVSMPDRTLMAEPAMVEGYVTRIKAAGTERLYISTHRGYLFANKPSKAHPPDPPFEATVDNPATLALAPFLAGAGGVFGAPYSMAPERQARKARWFSVHRWLRIKAATQNLEGEKVTGMTSSPEELLENFGLSEQKRSAEQIRRAKGYVDLRKLKAVRLATAQDATSRDDRASTTSQSPLVKDEAIGELAPADPDVSTRTFEIVTENDRVLRFQCYSRATAEEWVQRLSALVVYWARRQRVDALEQMPRPAKIEEQPVSALPELDESALSAARYNWCILQGCRGITLSGRLYHKAATGPFIERHVFLAAGQLVEFQLRQRDWQGQPTQTTYHRRKNVIDLHGCYIVVGRLNADLYDSNSSSRAQQKAVSRYYGQDGLVSYAADEDLAFVLYWKALGSSAALTQLTYQARSKAERDQWVFAIGAELERLRGVIAY</sequence>
<dbReference type="AlphaFoldDB" id="G7DUZ9"/>
<evidence type="ECO:0000313" key="4">
    <source>
        <dbReference type="Proteomes" id="UP000009131"/>
    </source>
</evidence>
<organism evidence="3 4">
    <name type="scientific">Mixia osmundae (strain CBS 9802 / IAM 14324 / JCM 22182 / KY 12970)</name>
    <dbReference type="NCBI Taxonomy" id="764103"/>
    <lineage>
        <taxon>Eukaryota</taxon>
        <taxon>Fungi</taxon>
        <taxon>Dikarya</taxon>
        <taxon>Basidiomycota</taxon>
        <taxon>Pucciniomycotina</taxon>
        <taxon>Mixiomycetes</taxon>
        <taxon>Mixiales</taxon>
        <taxon>Mixiaceae</taxon>
        <taxon>Mixia</taxon>
    </lineage>
</organism>
<dbReference type="STRING" id="764103.G7DUZ9"/>
<feature type="compositionally biased region" description="Basic and acidic residues" evidence="1">
    <location>
        <begin position="185"/>
        <end position="198"/>
    </location>
</feature>
<feature type="region of interest" description="Disordered" evidence="1">
    <location>
        <begin position="286"/>
        <end position="316"/>
    </location>
</feature>
<comment type="caution">
    <text evidence="3">The sequence shown here is derived from an EMBL/GenBank/DDBJ whole genome shotgun (WGS) entry which is preliminary data.</text>
</comment>
<name>G7DUZ9_MIXOS</name>
<feature type="compositionally biased region" description="Basic and acidic residues" evidence="1">
    <location>
        <begin position="91"/>
        <end position="110"/>
    </location>
</feature>
<dbReference type="PANTHER" id="PTHR28076:SF1">
    <property type="entry name" value="PROSPORE MEMBRANE ADAPTER PROTEIN SPO71"/>
    <property type="match status" value="1"/>
</dbReference>
<dbReference type="PROSITE" id="PS50003">
    <property type="entry name" value="PH_DOMAIN"/>
    <property type="match status" value="2"/>
</dbReference>
<dbReference type="SMART" id="SM00233">
    <property type="entry name" value="PH"/>
    <property type="match status" value="2"/>
</dbReference>
<dbReference type="InParanoid" id="G7DUZ9"/>
<feature type="region of interest" description="Disordered" evidence="1">
    <location>
        <begin position="222"/>
        <end position="256"/>
    </location>
</feature>
<dbReference type="Pfam" id="PF15404">
    <property type="entry name" value="PH_4"/>
    <property type="match status" value="1"/>
</dbReference>
<accession>G7DUZ9</accession>
<dbReference type="OMA" id="TYWRRRE"/>
<feature type="compositionally biased region" description="Polar residues" evidence="1">
    <location>
        <begin position="300"/>
        <end position="316"/>
    </location>
</feature>
<dbReference type="HOGENOM" id="CLU_008203_0_0_1"/>
<feature type="compositionally biased region" description="Basic residues" evidence="1">
    <location>
        <begin position="168"/>
        <end position="178"/>
    </location>
</feature>
<dbReference type="SUPFAM" id="SSF50729">
    <property type="entry name" value="PH domain-like"/>
    <property type="match status" value="1"/>
</dbReference>
<dbReference type="RefSeq" id="XP_014565845.1">
    <property type="nucleotide sequence ID" value="XM_014710359.1"/>
</dbReference>
<feature type="compositionally biased region" description="Basic and acidic residues" evidence="1">
    <location>
        <begin position="222"/>
        <end position="240"/>
    </location>
</feature>
<dbReference type="eggNOG" id="ENOG502QRAT">
    <property type="taxonomic scope" value="Eukaryota"/>
</dbReference>